<dbReference type="PANTHER" id="PTHR21090:SF5">
    <property type="entry name" value="PENTAFUNCTIONAL AROM POLYPEPTIDE"/>
    <property type="match status" value="1"/>
</dbReference>
<proteinExistence type="inferred from homology"/>
<feature type="binding site" evidence="7">
    <location>
        <position position="28"/>
    </location>
    <ligand>
        <name>3-phosphoshikimate</name>
        <dbReference type="ChEBI" id="CHEBI:145989"/>
    </ligand>
</feature>
<evidence type="ECO:0000256" key="5">
    <source>
        <dbReference type="ARBA" id="ARBA00023141"/>
    </source>
</evidence>
<comment type="caution">
    <text evidence="10">The sequence shown here is derived from an EMBL/GenBank/DDBJ whole genome shotgun (WGS) entry which is preliminary data.</text>
</comment>
<dbReference type="GO" id="GO:0009423">
    <property type="term" value="P:chorismate biosynthetic process"/>
    <property type="evidence" value="ECO:0007669"/>
    <property type="project" value="UniProtKB-UniRule"/>
</dbReference>
<evidence type="ECO:0000256" key="1">
    <source>
        <dbReference type="ARBA" id="ARBA00004811"/>
    </source>
</evidence>
<dbReference type="EC" id="2.5.1.19" evidence="7"/>
<name>U1PWP0_9ACTO</name>
<feature type="domain" description="Enolpyruvate transferase" evidence="9">
    <location>
        <begin position="8"/>
        <end position="64"/>
    </location>
</feature>
<keyword evidence="5 7" id="KW-0057">Aromatic amino acid biosynthesis</keyword>
<dbReference type="PROSITE" id="PS00885">
    <property type="entry name" value="EPSP_SYNTHASE_2"/>
    <property type="match status" value="1"/>
</dbReference>
<organism evidence="10 11">
    <name type="scientific">Actinomyces graevenitzii F0530</name>
    <dbReference type="NCBI Taxonomy" id="1321817"/>
    <lineage>
        <taxon>Bacteria</taxon>
        <taxon>Bacillati</taxon>
        <taxon>Actinomycetota</taxon>
        <taxon>Actinomycetes</taxon>
        <taxon>Actinomycetales</taxon>
        <taxon>Actinomycetaceae</taxon>
        <taxon>Actinomyces</taxon>
    </lineage>
</organism>
<comment type="similarity">
    <text evidence="2 7">Belongs to the EPSP synthase family.</text>
</comment>
<dbReference type="InterPro" id="IPR001986">
    <property type="entry name" value="Enolpyruvate_Tfrase_dom"/>
</dbReference>
<sequence length="473" mass="49319">MQAWRCPTPSGPIDATVSLPGSKSLSARALLAAALADAPSQIEGLLESRDTALMRAALETLGARFTWHGGLLQVTPLVADQKPAGPASPKTDSAAPEASRVQKPAGLPPDNSIPVIDCGLAGTVMRFVPPLALALGTSLTFTGDQAALARPMEPLTDALAALGASFDWHGQRGRLPFTIHGAGLNPQEHLQVQVDGSKSSQFVSALLYLGAALQLGGKAQSLTVSAKQPLVSIPHLQMSVASLRQCGVQVQAPQDYRAEQLSWCVSGRPRGGRSVIEPDLSNAGPFIAAPLVSAAGGQVRILHWPTHTTQVGANWVDILKLFGAQVQLDQGALLSSSGALRGIERDASAEGELVPTMAALALVAASQGRSSKIWGIGHLRGHETDRLAAIAAQARKLGGNVDEGQDYLVFHPCTLHPAHLEAYADHRMATFAAIMGLNLPGISLDDVGATAKTMPTFTQLWDAMLKSAGEAIG</sequence>
<evidence type="ECO:0000256" key="4">
    <source>
        <dbReference type="ARBA" id="ARBA00022679"/>
    </source>
</evidence>
<dbReference type="EMBL" id="AWSC01000066">
    <property type="protein sequence ID" value="ERH14514.1"/>
    <property type="molecule type" value="Genomic_DNA"/>
</dbReference>
<evidence type="ECO:0000256" key="3">
    <source>
        <dbReference type="ARBA" id="ARBA00022605"/>
    </source>
</evidence>
<dbReference type="InterPro" id="IPR023193">
    <property type="entry name" value="EPSP_synthase_CS"/>
</dbReference>
<feature type="binding site" evidence="7">
    <location>
        <position position="452"/>
    </location>
    <ligand>
        <name>phosphoenolpyruvate</name>
        <dbReference type="ChEBI" id="CHEBI:58702"/>
    </ligand>
</feature>
<dbReference type="InterPro" id="IPR006264">
    <property type="entry name" value="EPSP_synthase"/>
</dbReference>
<dbReference type="RefSeq" id="WP_021603801.1">
    <property type="nucleotide sequence ID" value="NZ_KE951490.1"/>
</dbReference>
<evidence type="ECO:0000256" key="8">
    <source>
        <dbReference type="SAM" id="MobiDB-lite"/>
    </source>
</evidence>
<evidence type="ECO:0000259" key="9">
    <source>
        <dbReference type="Pfam" id="PF00275"/>
    </source>
</evidence>
<feature type="binding site" evidence="7">
    <location>
        <position position="200"/>
    </location>
    <ligand>
        <name>3-phosphoshikimate</name>
        <dbReference type="ChEBI" id="CHEBI:145989"/>
    </ligand>
</feature>
<dbReference type="Proteomes" id="UP000016481">
    <property type="component" value="Unassembled WGS sequence"/>
</dbReference>
<dbReference type="InterPro" id="IPR036968">
    <property type="entry name" value="Enolpyruvate_Tfrase_sf"/>
</dbReference>
<keyword evidence="7" id="KW-0963">Cytoplasm</keyword>
<dbReference type="GO" id="GO:0009073">
    <property type="term" value="P:aromatic amino acid family biosynthetic process"/>
    <property type="evidence" value="ECO:0007669"/>
    <property type="project" value="UniProtKB-KW"/>
</dbReference>
<dbReference type="PIRSF" id="PIRSF000505">
    <property type="entry name" value="EPSPS"/>
    <property type="match status" value="1"/>
</dbReference>
<dbReference type="HAMAP" id="MF_00210">
    <property type="entry name" value="EPSP_synth"/>
    <property type="match status" value="1"/>
</dbReference>
<feature type="region of interest" description="Disordered" evidence="8">
    <location>
        <begin position="80"/>
        <end position="108"/>
    </location>
</feature>
<dbReference type="SUPFAM" id="SSF55205">
    <property type="entry name" value="EPT/RTPC-like"/>
    <property type="match status" value="1"/>
</dbReference>
<feature type="binding site" evidence="7">
    <location>
        <position position="201"/>
    </location>
    <ligand>
        <name>3-phosphoshikimate</name>
        <dbReference type="ChEBI" id="CHEBI:145989"/>
    </ligand>
</feature>
<keyword evidence="4 7" id="KW-0808">Transferase</keyword>
<feature type="domain" description="Enolpyruvate transferase" evidence="9">
    <location>
        <begin position="115"/>
        <end position="459"/>
    </location>
</feature>
<dbReference type="HOGENOM" id="CLU_024321_0_0_11"/>
<evidence type="ECO:0000313" key="10">
    <source>
        <dbReference type="EMBL" id="ERH14514.1"/>
    </source>
</evidence>
<feature type="binding site" evidence="7">
    <location>
        <position position="199"/>
    </location>
    <ligand>
        <name>3-phosphoshikimate</name>
        <dbReference type="ChEBI" id="CHEBI:145989"/>
    </ligand>
</feature>
<comment type="pathway">
    <text evidence="1 7">Metabolic intermediate biosynthesis; chorismate biosynthesis; chorismate from D-erythrose 4-phosphate and phosphoenolpyruvate: step 6/7.</text>
</comment>
<evidence type="ECO:0000256" key="6">
    <source>
        <dbReference type="ARBA" id="ARBA00044633"/>
    </source>
</evidence>
<feature type="active site" description="Proton acceptor" evidence="7">
    <location>
        <position position="352"/>
    </location>
</feature>
<comment type="catalytic activity">
    <reaction evidence="6">
        <text>3-phosphoshikimate + phosphoenolpyruvate = 5-O-(1-carboxyvinyl)-3-phosphoshikimate + phosphate</text>
        <dbReference type="Rhea" id="RHEA:21256"/>
        <dbReference type="ChEBI" id="CHEBI:43474"/>
        <dbReference type="ChEBI" id="CHEBI:57701"/>
        <dbReference type="ChEBI" id="CHEBI:58702"/>
        <dbReference type="ChEBI" id="CHEBI:145989"/>
        <dbReference type="EC" id="2.5.1.19"/>
    </reaction>
    <physiologicalReaction direction="left-to-right" evidence="6">
        <dbReference type="Rhea" id="RHEA:21257"/>
    </physiologicalReaction>
</comment>
<reference evidence="10 11" key="1">
    <citation type="submission" date="2013-08" db="EMBL/GenBank/DDBJ databases">
        <authorList>
            <person name="Weinstock G."/>
            <person name="Sodergren E."/>
            <person name="Wylie T."/>
            <person name="Fulton L."/>
            <person name="Fulton R."/>
            <person name="Fronick C."/>
            <person name="O'Laughlin M."/>
            <person name="Godfrey J."/>
            <person name="Miner T."/>
            <person name="Herter B."/>
            <person name="Appelbaum E."/>
            <person name="Cordes M."/>
            <person name="Lek S."/>
            <person name="Wollam A."/>
            <person name="Pepin K.H."/>
            <person name="Palsikar V.B."/>
            <person name="Mitreva M."/>
            <person name="Wilson R.K."/>
        </authorList>
    </citation>
    <scope>NUCLEOTIDE SEQUENCE [LARGE SCALE GENOMIC DNA]</scope>
    <source>
        <strain evidence="10 11">F0530</strain>
    </source>
</reference>
<feature type="binding site" evidence="7">
    <location>
        <position position="150"/>
    </location>
    <ligand>
        <name>phosphoenolpyruvate</name>
        <dbReference type="ChEBI" id="CHEBI:58702"/>
    </ligand>
</feature>
<gene>
    <name evidence="7" type="primary">aroA</name>
    <name evidence="10" type="ORF">HMPREF1978_01692</name>
</gene>
<feature type="binding site" evidence="7">
    <location>
        <position position="23"/>
    </location>
    <ligand>
        <name>3-phosphoshikimate</name>
        <dbReference type="ChEBI" id="CHEBI:145989"/>
    </ligand>
</feature>
<dbReference type="PATRIC" id="fig|1321817.3.peg.1489"/>
<evidence type="ECO:0000313" key="11">
    <source>
        <dbReference type="Proteomes" id="UP000016481"/>
    </source>
</evidence>
<feature type="binding site" evidence="7">
    <location>
        <position position="386"/>
    </location>
    <ligand>
        <name>phosphoenolpyruvate</name>
        <dbReference type="ChEBI" id="CHEBI:58702"/>
    </ligand>
</feature>
<feature type="binding site" evidence="7">
    <location>
        <position position="122"/>
    </location>
    <ligand>
        <name>phosphoenolpyruvate</name>
        <dbReference type="ChEBI" id="CHEBI:58702"/>
    </ligand>
</feature>
<comment type="subunit">
    <text evidence="7">Monomer.</text>
</comment>
<feature type="binding site" evidence="7">
    <location>
        <position position="232"/>
    </location>
    <ligand>
        <name>3-phosphoshikimate</name>
        <dbReference type="ChEBI" id="CHEBI:145989"/>
    </ligand>
</feature>
<evidence type="ECO:0000256" key="7">
    <source>
        <dbReference type="HAMAP-Rule" id="MF_00210"/>
    </source>
</evidence>
<dbReference type="GO" id="GO:0008652">
    <property type="term" value="P:amino acid biosynthetic process"/>
    <property type="evidence" value="ECO:0007669"/>
    <property type="project" value="UniProtKB-KW"/>
</dbReference>
<feature type="binding site" evidence="7">
    <location>
        <position position="24"/>
    </location>
    <ligand>
        <name>3-phosphoshikimate</name>
        <dbReference type="ChEBI" id="CHEBI:145989"/>
    </ligand>
</feature>
<feature type="binding site" evidence="7">
    <location>
        <position position="23"/>
    </location>
    <ligand>
        <name>phosphoenolpyruvate</name>
        <dbReference type="ChEBI" id="CHEBI:58702"/>
    </ligand>
</feature>
<protein>
    <recommendedName>
        <fullName evidence="7">3-phosphoshikimate 1-carboxyvinyltransferase</fullName>
        <ecNumber evidence="7">2.5.1.19</ecNumber>
    </recommendedName>
    <alternativeName>
        <fullName evidence="7">5-enolpyruvylshikimate-3-phosphate synthase</fullName>
        <shortName evidence="7">EPSP synthase</shortName>
        <shortName evidence="7">EPSPS</shortName>
    </alternativeName>
</protein>
<dbReference type="GO" id="GO:0005737">
    <property type="term" value="C:cytoplasm"/>
    <property type="evidence" value="ECO:0007669"/>
    <property type="project" value="UniProtKB-SubCell"/>
</dbReference>
<comment type="caution">
    <text evidence="7">Lacks conserved residue(s) required for the propagation of feature annotation.</text>
</comment>
<dbReference type="AlphaFoldDB" id="U1PWP0"/>
<dbReference type="InterPro" id="IPR013792">
    <property type="entry name" value="RNA3'P_cycl/enolpyr_Trfase_a/b"/>
</dbReference>
<feature type="binding site" evidence="7">
    <location>
        <position position="382"/>
    </location>
    <ligand>
        <name>3-phosphoshikimate</name>
        <dbReference type="ChEBI" id="CHEBI:145989"/>
    </ligand>
</feature>
<feature type="binding site" evidence="7">
    <location>
        <position position="352"/>
    </location>
    <ligand>
        <name>3-phosphoshikimate</name>
        <dbReference type="ChEBI" id="CHEBI:145989"/>
    </ligand>
</feature>
<dbReference type="UniPathway" id="UPA00053">
    <property type="reaction ID" value="UER00089"/>
</dbReference>
<keyword evidence="3 7" id="KW-0028">Amino-acid biosynthesis</keyword>
<accession>U1PWP0</accession>
<dbReference type="PROSITE" id="PS00104">
    <property type="entry name" value="EPSP_SYNTHASE_1"/>
    <property type="match status" value="1"/>
</dbReference>
<feature type="binding site" evidence="7">
    <location>
        <position position="427"/>
    </location>
    <ligand>
        <name>phosphoenolpyruvate</name>
        <dbReference type="ChEBI" id="CHEBI:58702"/>
    </ligand>
</feature>
<comment type="function">
    <text evidence="7">Catalyzes the transfer of the enolpyruvyl moiety of phosphoenolpyruvate (PEP) to the 5-hydroxyl of shikimate-3-phosphate (S3P) to produce enolpyruvyl shikimate-3-phosphate and inorganic phosphate.</text>
</comment>
<comment type="subcellular location">
    <subcellularLocation>
        <location evidence="7">Cytoplasm</location>
    </subcellularLocation>
</comment>
<dbReference type="PANTHER" id="PTHR21090">
    <property type="entry name" value="AROM/DEHYDROQUINATE SYNTHASE"/>
    <property type="match status" value="1"/>
</dbReference>
<feature type="binding site" evidence="7">
    <location>
        <position position="201"/>
    </location>
    <ligand>
        <name>phosphoenolpyruvate</name>
        <dbReference type="ChEBI" id="CHEBI:58702"/>
    </ligand>
</feature>
<dbReference type="GO" id="GO:0003866">
    <property type="term" value="F:3-phosphoshikimate 1-carboxyvinyltransferase activity"/>
    <property type="evidence" value="ECO:0007669"/>
    <property type="project" value="UniProtKB-UniRule"/>
</dbReference>
<dbReference type="Pfam" id="PF00275">
    <property type="entry name" value="EPSP_synthase"/>
    <property type="match status" value="2"/>
</dbReference>
<dbReference type="Gene3D" id="3.65.10.10">
    <property type="entry name" value="Enolpyruvate transferase domain"/>
    <property type="match status" value="2"/>
</dbReference>
<evidence type="ECO:0000256" key="2">
    <source>
        <dbReference type="ARBA" id="ARBA00009948"/>
    </source>
</evidence>